<dbReference type="EMBL" id="KV418016">
    <property type="protein sequence ID" value="KZP03711.1"/>
    <property type="molecule type" value="Genomic_DNA"/>
</dbReference>
<proteinExistence type="predicted"/>
<name>A0A167U968_9AGAM</name>
<evidence type="ECO:0000313" key="1">
    <source>
        <dbReference type="EMBL" id="KZP03711.1"/>
    </source>
</evidence>
<dbReference type="OrthoDB" id="2748701at2759"/>
<dbReference type="Proteomes" id="UP000076532">
    <property type="component" value="Unassembled WGS sequence"/>
</dbReference>
<gene>
    <name evidence="1" type="ORF">FIBSPDRAFT_968756</name>
</gene>
<keyword evidence="2" id="KW-1185">Reference proteome</keyword>
<sequence>MPISHQAALTDRIPPKIWLEIFNEAYTDTGLTGRSLASVSHFISSASQLAKHQSIALHGLHQILAFASILTKIPAHRRTVRYLFITKTPLPSSPNMHIESDDIADSSAEISGAFWAILTAITIEILHVDFVTYEHHPMPFPCLPRLRDLQSDSRFFELDMMDIITESERANSSNGARSGALLPVLCYWNITTVPPMHFRTTFSTCLPALAPSLSHIRILKLYVIINAWHASMQIYLIRILADMNTRGDARFVLLMPDLLYPDPYTVGEWLERVNGGEGYWSLRGKVLPGEEPCSLDAGM</sequence>
<protein>
    <submittedName>
        <fullName evidence="1">Uncharacterized protein</fullName>
    </submittedName>
</protein>
<dbReference type="AlphaFoldDB" id="A0A167U968"/>
<organism evidence="1 2">
    <name type="scientific">Athelia psychrophila</name>
    <dbReference type="NCBI Taxonomy" id="1759441"/>
    <lineage>
        <taxon>Eukaryota</taxon>
        <taxon>Fungi</taxon>
        <taxon>Dikarya</taxon>
        <taxon>Basidiomycota</taxon>
        <taxon>Agaricomycotina</taxon>
        <taxon>Agaricomycetes</taxon>
        <taxon>Agaricomycetidae</taxon>
        <taxon>Atheliales</taxon>
        <taxon>Atheliaceae</taxon>
        <taxon>Athelia</taxon>
    </lineage>
</organism>
<evidence type="ECO:0000313" key="2">
    <source>
        <dbReference type="Proteomes" id="UP000076532"/>
    </source>
</evidence>
<reference evidence="1 2" key="1">
    <citation type="journal article" date="2016" name="Mol. Biol. Evol.">
        <title>Comparative Genomics of Early-Diverging Mushroom-Forming Fungi Provides Insights into the Origins of Lignocellulose Decay Capabilities.</title>
        <authorList>
            <person name="Nagy L.G."/>
            <person name="Riley R."/>
            <person name="Tritt A."/>
            <person name="Adam C."/>
            <person name="Daum C."/>
            <person name="Floudas D."/>
            <person name="Sun H."/>
            <person name="Yadav J.S."/>
            <person name="Pangilinan J."/>
            <person name="Larsson K.H."/>
            <person name="Matsuura K."/>
            <person name="Barry K."/>
            <person name="Labutti K."/>
            <person name="Kuo R."/>
            <person name="Ohm R.A."/>
            <person name="Bhattacharya S.S."/>
            <person name="Shirouzu T."/>
            <person name="Yoshinaga Y."/>
            <person name="Martin F.M."/>
            <person name="Grigoriev I.V."/>
            <person name="Hibbett D.S."/>
        </authorList>
    </citation>
    <scope>NUCLEOTIDE SEQUENCE [LARGE SCALE GENOMIC DNA]</scope>
    <source>
        <strain evidence="1 2">CBS 109695</strain>
    </source>
</reference>
<accession>A0A167U968</accession>